<dbReference type="SUPFAM" id="SSF56112">
    <property type="entry name" value="Protein kinase-like (PK-like)"/>
    <property type="match status" value="1"/>
</dbReference>
<evidence type="ECO:0000259" key="11">
    <source>
        <dbReference type="PROSITE" id="PS50011"/>
    </source>
</evidence>
<evidence type="ECO:0000256" key="2">
    <source>
        <dbReference type="ARBA" id="ARBA00022527"/>
    </source>
</evidence>
<dbReference type="GO" id="GO:0007165">
    <property type="term" value="P:signal transduction"/>
    <property type="evidence" value="ECO:0007669"/>
    <property type="project" value="TreeGrafter"/>
</dbReference>
<dbReference type="AlphaFoldDB" id="G0UZ75"/>
<evidence type="ECO:0000256" key="5">
    <source>
        <dbReference type="ARBA" id="ARBA00022777"/>
    </source>
</evidence>
<evidence type="ECO:0000256" key="6">
    <source>
        <dbReference type="ARBA" id="ARBA00022840"/>
    </source>
</evidence>
<organism evidence="12">
    <name type="scientific">Trypanosoma congolense (strain IL3000)</name>
    <dbReference type="NCBI Taxonomy" id="1068625"/>
    <lineage>
        <taxon>Eukaryota</taxon>
        <taxon>Discoba</taxon>
        <taxon>Euglenozoa</taxon>
        <taxon>Kinetoplastea</taxon>
        <taxon>Metakinetoplastina</taxon>
        <taxon>Trypanosomatida</taxon>
        <taxon>Trypanosomatidae</taxon>
        <taxon>Trypanosoma</taxon>
        <taxon>Nannomonas</taxon>
    </lineage>
</organism>
<keyword evidence="4 9" id="KW-0547">Nucleotide-binding</keyword>
<gene>
    <name evidence="12" type="ORF">TCIL3000_11_750</name>
</gene>
<dbReference type="GO" id="GO:0004674">
    <property type="term" value="F:protein serine/threonine kinase activity"/>
    <property type="evidence" value="ECO:0007669"/>
    <property type="project" value="UniProtKB-KW"/>
</dbReference>
<evidence type="ECO:0000256" key="8">
    <source>
        <dbReference type="ARBA" id="ARBA00048679"/>
    </source>
</evidence>
<dbReference type="PANTHER" id="PTHR43895">
    <property type="entry name" value="CALCIUM/CALMODULIN-DEPENDENT PROTEIN KINASE KINASE-RELATED"/>
    <property type="match status" value="1"/>
</dbReference>
<feature type="region of interest" description="Disordered" evidence="10">
    <location>
        <begin position="225"/>
        <end position="264"/>
    </location>
</feature>
<dbReference type="Gene3D" id="1.10.510.10">
    <property type="entry name" value="Transferase(Phosphotransferase) domain 1"/>
    <property type="match status" value="2"/>
</dbReference>
<evidence type="ECO:0000313" key="12">
    <source>
        <dbReference type="EMBL" id="CCC94694.1"/>
    </source>
</evidence>
<evidence type="ECO:0000256" key="4">
    <source>
        <dbReference type="ARBA" id="ARBA00022741"/>
    </source>
</evidence>
<proteinExistence type="predicted"/>
<dbReference type="PANTHER" id="PTHR43895:SF32">
    <property type="entry name" value="SERINE_THREONINE-PROTEIN KINASE CHK1"/>
    <property type="match status" value="1"/>
</dbReference>
<feature type="compositionally biased region" description="Polar residues" evidence="10">
    <location>
        <begin position="242"/>
        <end position="255"/>
    </location>
</feature>
<dbReference type="InterPro" id="IPR011009">
    <property type="entry name" value="Kinase-like_dom_sf"/>
</dbReference>
<dbReference type="GO" id="GO:0005524">
    <property type="term" value="F:ATP binding"/>
    <property type="evidence" value="ECO:0007669"/>
    <property type="project" value="UniProtKB-UniRule"/>
</dbReference>
<evidence type="ECO:0000256" key="3">
    <source>
        <dbReference type="ARBA" id="ARBA00022679"/>
    </source>
</evidence>
<dbReference type="InterPro" id="IPR008271">
    <property type="entry name" value="Ser/Thr_kinase_AS"/>
</dbReference>
<dbReference type="PROSITE" id="PS50011">
    <property type="entry name" value="PROTEIN_KINASE_DOM"/>
    <property type="match status" value="1"/>
</dbReference>
<sequence length="559" mass="61272">MSCGSSTQYEHAAPCSPTRRVEKAAAGGTAEGAFRSLEGDDQDLVAAATSRRGGGVPPTEGQQILLIRDFDRLYKVRRYLGGGGYSVVFEVINRHTRERKAAKFVVGKEARRNARARLGCPVEHKSNEELNGMEWKDYSGGSCVIKPHIVNSHPVISDTLMKEVAIAFMTNHQNLVRTNEVFVHDVDDMYRRLIDYAPQLSIAAPHTVKDSSSLSDLRDIGCRVGSSRQWRRSKRGKHTSDGDTGSPNVSTSPKSAPNVREGVKKKDSNLQALWVLKRQLQEGSLHCILVMDLLKGKDLFSTVARGPLEEKVVAGYMFDLFLALKYLHGHGIVHRDVKVENMVLDEHGSVRLIDYGFCEILPKASKRTNDAKVSGNSTGPLTQFCGSHHYVAPEVIRSSWLARQMSKANEEGGDNGVNLPPIGHAGVAGAATQMEDGDGEAVGRQVGASSGSLRTLLARRGIGYGVTADIWSAGIVMFVLLHSAFPYHDERRSRLLKLITSNKRTPVISSHLSPEAKDLLCKLLTHDPRHRPSVNEVVRHGWFSKHLGESVTKGLLSVA</sequence>
<dbReference type="EMBL" id="HE575324">
    <property type="protein sequence ID" value="CCC94694.1"/>
    <property type="molecule type" value="Genomic_DNA"/>
</dbReference>
<keyword evidence="6 9" id="KW-0067">ATP-binding</keyword>
<protein>
    <recommendedName>
        <fullName evidence="1">non-specific serine/threonine protein kinase</fullName>
        <ecNumber evidence="1">2.7.11.1</ecNumber>
    </recommendedName>
</protein>
<dbReference type="SMART" id="SM00220">
    <property type="entry name" value="S_TKc"/>
    <property type="match status" value="1"/>
</dbReference>
<evidence type="ECO:0000256" key="9">
    <source>
        <dbReference type="PROSITE-ProRule" id="PRU10141"/>
    </source>
</evidence>
<dbReference type="Gene3D" id="3.30.200.20">
    <property type="entry name" value="Phosphorylase Kinase, domain 1"/>
    <property type="match status" value="1"/>
</dbReference>
<keyword evidence="3" id="KW-0808">Transferase</keyword>
<dbReference type="VEuPathDB" id="TriTrypDB:TcIL3000.11.750"/>
<accession>G0UZ75</accession>
<comment type="catalytic activity">
    <reaction evidence="8">
        <text>L-seryl-[protein] + ATP = O-phospho-L-seryl-[protein] + ADP + H(+)</text>
        <dbReference type="Rhea" id="RHEA:17989"/>
        <dbReference type="Rhea" id="RHEA-COMP:9863"/>
        <dbReference type="Rhea" id="RHEA-COMP:11604"/>
        <dbReference type="ChEBI" id="CHEBI:15378"/>
        <dbReference type="ChEBI" id="CHEBI:29999"/>
        <dbReference type="ChEBI" id="CHEBI:30616"/>
        <dbReference type="ChEBI" id="CHEBI:83421"/>
        <dbReference type="ChEBI" id="CHEBI:456216"/>
        <dbReference type="EC" id="2.7.11.1"/>
    </reaction>
</comment>
<keyword evidence="2" id="KW-0723">Serine/threonine-protein kinase</keyword>
<dbReference type="InterPro" id="IPR017441">
    <property type="entry name" value="Protein_kinase_ATP_BS"/>
</dbReference>
<evidence type="ECO:0000256" key="1">
    <source>
        <dbReference type="ARBA" id="ARBA00012513"/>
    </source>
</evidence>
<dbReference type="PROSITE" id="PS00107">
    <property type="entry name" value="PROTEIN_KINASE_ATP"/>
    <property type="match status" value="1"/>
</dbReference>
<reference evidence="12" key="1">
    <citation type="journal article" date="2012" name="Proc. Natl. Acad. Sci. U.S.A.">
        <title>Antigenic diversity is generated by distinct evolutionary mechanisms in African trypanosome species.</title>
        <authorList>
            <person name="Jackson A.P."/>
            <person name="Berry A."/>
            <person name="Aslett M."/>
            <person name="Allison H.C."/>
            <person name="Burton P."/>
            <person name="Vavrova-Anderson J."/>
            <person name="Brown R."/>
            <person name="Browne H."/>
            <person name="Corton N."/>
            <person name="Hauser H."/>
            <person name="Gamble J."/>
            <person name="Gilderthorp R."/>
            <person name="Marcello L."/>
            <person name="McQuillan J."/>
            <person name="Otto T.D."/>
            <person name="Quail M.A."/>
            <person name="Sanders M.J."/>
            <person name="van Tonder A."/>
            <person name="Ginger M.L."/>
            <person name="Field M.C."/>
            <person name="Barry J.D."/>
            <person name="Hertz-Fowler C."/>
            <person name="Berriman M."/>
        </authorList>
    </citation>
    <scope>NUCLEOTIDE SEQUENCE</scope>
    <source>
        <strain evidence="12">IL3000</strain>
    </source>
</reference>
<evidence type="ECO:0000256" key="10">
    <source>
        <dbReference type="SAM" id="MobiDB-lite"/>
    </source>
</evidence>
<dbReference type="Pfam" id="PF00069">
    <property type="entry name" value="Pkinase"/>
    <property type="match status" value="2"/>
</dbReference>
<dbReference type="EC" id="2.7.11.1" evidence="1"/>
<feature type="binding site" evidence="9">
    <location>
        <position position="108"/>
    </location>
    <ligand>
        <name>ATP</name>
        <dbReference type="ChEBI" id="CHEBI:30616"/>
    </ligand>
</feature>
<evidence type="ECO:0000256" key="7">
    <source>
        <dbReference type="ARBA" id="ARBA00047899"/>
    </source>
</evidence>
<feature type="domain" description="Protein kinase" evidence="11">
    <location>
        <begin position="74"/>
        <end position="543"/>
    </location>
</feature>
<name>G0UZ75_TRYCI</name>
<dbReference type="InterPro" id="IPR000719">
    <property type="entry name" value="Prot_kinase_dom"/>
</dbReference>
<comment type="catalytic activity">
    <reaction evidence="7">
        <text>L-threonyl-[protein] + ATP = O-phospho-L-threonyl-[protein] + ADP + H(+)</text>
        <dbReference type="Rhea" id="RHEA:46608"/>
        <dbReference type="Rhea" id="RHEA-COMP:11060"/>
        <dbReference type="Rhea" id="RHEA-COMP:11605"/>
        <dbReference type="ChEBI" id="CHEBI:15378"/>
        <dbReference type="ChEBI" id="CHEBI:30013"/>
        <dbReference type="ChEBI" id="CHEBI:30616"/>
        <dbReference type="ChEBI" id="CHEBI:61977"/>
        <dbReference type="ChEBI" id="CHEBI:456216"/>
        <dbReference type="EC" id="2.7.11.1"/>
    </reaction>
</comment>
<keyword evidence="5" id="KW-0418">Kinase</keyword>
<dbReference type="PROSITE" id="PS00108">
    <property type="entry name" value="PROTEIN_KINASE_ST"/>
    <property type="match status" value="1"/>
</dbReference>